<accession>A0ABX1P228</accession>
<proteinExistence type="predicted"/>
<dbReference type="RefSeq" id="WP_169204231.1">
    <property type="nucleotide sequence ID" value="NZ_CP059467.1"/>
</dbReference>
<dbReference type="Proteomes" id="UP000633943">
    <property type="component" value="Unassembled WGS sequence"/>
</dbReference>
<comment type="caution">
    <text evidence="1">The sequence shown here is derived from an EMBL/GenBank/DDBJ whole genome shotgun (WGS) entry which is preliminary data.</text>
</comment>
<name>A0ABX1P228_9RHOO</name>
<dbReference type="EMBL" id="WTVP01000110">
    <property type="protein sequence ID" value="NMG17750.1"/>
    <property type="molecule type" value="Genomic_DNA"/>
</dbReference>
<evidence type="ECO:0008006" key="3">
    <source>
        <dbReference type="Google" id="ProtNLM"/>
    </source>
</evidence>
<sequence>MPPPAPARALHKSPSPFSTEYFQTMANIQPVTFAKYGKKRWQHFSSYAFAAQTALVPLMLTEVRNAASAFPIGFVKHQNNCFPVAILGLEAEANVFVDEQGQWLGAYTPAAFRAWPFSVSYAERGEKLLCVDEDSDLITDGPDGEAFFNEDKTPSEALQGVTRFLARFTQDRDPSLGACSALEAAGLLQPWTAAVRTGSRQWTMDQFLRIDEEALNKLRTSTLASLHKVGAISLAYSQLHSMAHLALVGRLAEQRLPQADARAETVSRDA</sequence>
<protein>
    <recommendedName>
        <fullName evidence="3">SapC family protein</fullName>
    </recommendedName>
</protein>
<keyword evidence="2" id="KW-1185">Reference proteome</keyword>
<evidence type="ECO:0000313" key="2">
    <source>
        <dbReference type="Proteomes" id="UP000633943"/>
    </source>
</evidence>
<reference evidence="1 2" key="1">
    <citation type="submission" date="2019-12" db="EMBL/GenBank/DDBJ databases">
        <title>Comparative genomics gives insights into the taxonomy of the Azoarcus-Aromatoleum group and reveals separate origins of nif in the plant-associated Azoarcus and non-plant-associated Aromatoleum sub-groups.</title>
        <authorList>
            <person name="Lafos M."/>
            <person name="Maluk M."/>
            <person name="Batista M."/>
            <person name="Junghare M."/>
            <person name="Carmona M."/>
            <person name="Faoro H."/>
            <person name="Cruz L.M."/>
            <person name="Battistoni F."/>
            <person name="De Souza E."/>
            <person name="Pedrosa F."/>
            <person name="Chen W.-M."/>
            <person name="Poole P.S."/>
            <person name="Dixon R.A."/>
            <person name="James E.K."/>
        </authorList>
    </citation>
    <scope>NUCLEOTIDE SEQUENCE [LARGE SCALE GENOMIC DNA]</scope>
    <source>
        <strain evidence="1 2">PbN1</strain>
    </source>
</reference>
<organism evidence="1 2">
    <name type="scientific">Aromatoleum bremense</name>
    <dbReference type="NCBI Taxonomy" id="76115"/>
    <lineage>
        <taxon>Bacteria</taxon>
        <taxon>Pseudomonadati</taxon>
        <taxon>Pseudomonadota</taxon>
        <taxon>Betaproteobacteria</taxon>
        <taxon>Rhodocyclales</taxon>
        <taxon>Rhodocyclaceae</taxon>
        <taxon>Aromatoleum</taxon>
    </lineage>
</organism>
<evidence type="ECO:0000313" key="1">
    <source>
        <dbReference type="EMBL" id="NMG17750.1"/>
    </source>
</evidence>
<gene>
    <name evidence="1" type="ORF">GPA24_19895</name>
</gene>
<dbReference type="InterPro" id="IPR010836">
    <property type="entry name" value="SapC"/>
</dbReference>
<dbReference type="Pfam" id="PF07277">
    <property type="entry name" value="SapC"/>
    <property type="match status" value="1"/>
</dbReference>